<dbReference type="PANTHER" id="PTHR33608:SF6">
    <property type="entry name" value="BLL2464 PROTEIN"/>
    <property type="match status" value="1"/>
</dbReference>
<dbReference type="Pfam" id="PF01882">
    <property type="entry name" value="DUF58"/>
    <property type="match status" value="1"/>
</dbReference>
<dbReference type="InterPro" id="IPR002881">
    <property type="entry name" value="DUF58"/>
</dbReference>
<reference evidence="2" key="1">
    <citation type="submission" date="2016-10" db="EMBL/GenBank/DDBJ databases">
        <title>Sequence of Gallionella enrichment culture.</title>
        <authorList>
            <person name="Poehlein A."/>
            <person name="Muehling M."/>
            <person name="Daniel R."/>
        </authorList>
    </citation>
    <scope>NUCLEOTIDE SEQUENCE</scope>
</reference>
<evidence type="ECO:0000259" key="1">
    <source>
        <dbReference type="Pfam" id="PF01882"/>
    </source>
</evidence>
<proteinExistence type="predicted"/>
<dbReference type="AlphaFoldDB" id="A0A1J5PKY8"/>
<organism evidence="2">
    <name type="scientific">mine drainage metagenome</name>
    <dbReference type="NCBI Taxonomy" id="410659"/>
    <lineage>
        <taxon>unclassified sequences</taxon>
        <taxon>metagenomes</taxon>
        <taxon>ecological metagenomes</taxon>
    </lineage>
</organism>
<accession>A0A1J5PKY8</accession>
<evidence type="ECO:0000313" key="2">
    <source>
        <dbReference type="EMBL" id="OIQ72198.1"/>
    </source>
</evidence>
<dbReference type="PANTHER" id="PTHR33608">
    <property type="entry name" value="BLL2464 PROTEIN"/>
    <property type="match status" value="1"/>
</dbReference>
<name>A0A1J5PKY8_9ZZZZ</name>
<protein>
    <recommendedName>
        <fullName evidence="1">DUF58 domain-containing protein</fullName>
    </recommendedName>
</protein>
<gene>
    <name evidence="2" type="ORF">GALL_461810</name>
</gene>
<comment type="caution">
    <text evidence="2">The sequence shown here is derived from an EMBL/GenBank/DDBJ whole genome shotgun (WGS) entry which is preliminary data.</text>
</comment>
<feature type="domain" description="DUF58" evidence="1">
    <location>
        <begin position="10"/>
        <end position="205"/>
    </location>
</feature>
<sequence>MHREEHAPAWHALLDLRPAMAFGTRLRTKAEQAARMALLACAMQALAAEGAPGSMGITLWQHPPRAIDLGRGLPAVRRLTQVLGQEQVIPVSSSDLAFEPSADATALFANWAQRLARTLPDGSRLVLISDGAGWDAPEIDSALWALRGRAEVVLLLVSDPVEHALPSGVALDAATFVDLARRQTGTVPGAAVLRAEFTRLAQQRRDALLARWRSRGLRCVDAGVEQGDAAVLRALRSRE</sequence>
<dbReference type="EMBL" id="MLJW01003376">
    <property type="protein sequence ID" value="OIQ72198.1"/>
    <property type="molecule type" value="Genomic_DNA"/>
</dbReference>